<feature type="domain" description="HTH lysR-type" evidence="5">
    <location>
        <begin position="5"/>
        <end position="62"/>
    </location>
</feature>
<dbReference type="Pfam" id="PF00126">
    <property type="entry name" value="HTH_1"/>
    <property type="match status" value="1"/>
</dbReference>
<accession>A0A495BIM6</accession>
<dbReference type="Proteomes" id="UP000279384">
    <property type="component" value="Unassembled WGS sequence"/>
</dbReference>
<evidence type="ECO:0000313" key="7">
    <source>
        <dbReference type="Proteomes" id="UP000279384"/>
    </source>
</evidence>
<dbReference type="SUPFAM" id="SSF46785">
    <property type="entry name" value="Winged helix' DNA-binding domain"/>
    <property type="match status" value="1"/>
</dbReference>
<dbReference type="PANTHER" id="PTHR30537:SF79">
    <property type="entry name" value="TRANSCRIPTIONAL REGULATOR-RELATED"/>
    <property type="match status" value="1"/>
</dbReference>
<sequence>MKNLPPLAALRSFEAVARLGSVSLAAAELNVTHSAVSQQIRLLEEQLGSVLFLREGRGLQPSEDGRLYALQVRVALGELSEATRLVRARPRGDELVIAVLPSFGQHWLLPRLPRFYARHPHYRVTLRASLDIQDLQQGLVDIGIRMGRGGWEGVQQQRLFDDELLAVAAPHFNGGQLPRTAAEVVACPVVRTVESWLGWCSAAGVAEPAHAALWINDSNLVLAAVQQGLGVALLRRSLVAGALQRGELVQLTDLRVPHLSPHWLVWPQRESAAAKQQDFRSWINAETADYLAALQPPPLHDTAPGG</sequence>
<evidence type="ECO:0000256" key="2">
    <source>
        <dbReference type="ARBA" id="ARBA00023015"/>
    </source>
</evidence>
<evidence type="ECO:0000313" key="6">
    <source>
        <dbReference type="EMBL" id="RKQ60875.1"/>
    </source>
</evidence>
<evidence type="ECO:0000256" key="3">
    <source>
        <dbReference type="ARBA" id="ARBA00023125"/>
    </source>
</evidence>
<dbReference type="InterPro" id="IPR036390">
    <property type="entry name" value="WH_DNA-bd_sf"/>
</dbReference>
<organism evidence="6 7">
    <name type="scientific">Vogesella indigofera</name>
    <name type="common">Pseudomonas indigofera</name>
    <dbReference type="NCBI Taxonomy" id="45465"/>
    <lineage>
        <taxon>Bacteria</taxon>
        <taxon>Pseudomonadati</taxon>
        <taxon>Pseudomonadota</taxon>
        <taxon>Betaproteobacteria</taxon>
        <taxon>Neisseriales</taxon>
        <taxon>Chromobacteriaceae</taxon>
        <taxon>Vogesella</taxon>
    </lineage>
</organism>
<evidence type="ECO:0000259" key="5">
    <source>
        <dbReference type="PROSITE" id="PS50931"/>
    </source>
</evidence>
<dbReference type="GO" id="GO:0006351">
    <property type="term" value="P:DNA-templated transcription"/>
    <property type="evidence" value="ECO:0007669"/>
    <property type="project" value="TreeGrafter"/>
</dbReference>
<dbReference type="AlphaFoldDB" id="A0A495BIM6"/>
<dbReference type="Pfam" id="PF03466">
    <property type="entry name" value="LysR_substrate"/>
    <property type="match status" value="1"/>
</dbReference>
<dbReference type="RefSeq" id="WP_120809598.1">
    <property type="nucleotide sequence ID" value="NZ_RBID01000011.1"/>
</dbReference>
<dbReference type="PRINTS" id="PR00039">
    <property type="entry name" value="HTHLYSR"/>
</dbReference>
<dbReference type="InterPro" id="IPR058163">
    <property type="entry name" value="LysR-type_TF_proteobact-type"/>
</dbReference>
<dbReference type="InterPro" id="IPR005119">
    <property type="entry name" value="LysR_subst-bd"/>
</dbReference>
<comment type="caution">
    <text evidence="6">The sequence shown here is derived from an EMBL/GenBank/DDBJ whole genome shotgun (WGS) entry which is preliminary data.</text>
</comment>
<comment type="similarity">
    <text evidence="1">Belongs to the LysR transcriptional regulatory family.</text>
</comment>
<keyword evidence="3" id="KW-0238">DNA-binding</keyword>
<proteinExistence type="inferred from homology"/>
<dbReference type="SUPFAM" id="SSF53850">
    <property type="entry name" value="Periplasmic binding protein-like II"/>
    <property type="match status" value="1"/>
</dbReference>
<dbReference type="PROSITE" id="PS50931">
    <property type="entry name" value="HTH_LYSR"/>
    <property type="match status" value="1"/>
</dbReference>
<dbReference type="CDD" id="cd08432">
    <property type="entry name" value="PBP2_GcdR_TrpI_HvrB_AmpR_like"/>
    <property type="match status" value="1"/>
</dbReference>
<dbReference type="GO" id="GO:0043565">
    <property type="term" value="F:sequence-specific DNA binding"/>
    <property type="evidence" value="ECO:0007669"/>
    <property type="project" value="TreeGrafter"/>
</dbReference>
<dbReference type="EMBL" id="RBID01000011">
    <property type="protein sequence ID" value="RKQ60875.1"/>
    <property type="molecule type" value="Genomic_DNA"/>
</dbReference>
<dbReference type="InterPro" id="IPR036388">
    <property type="entry name" value="WH-like_DNA-bd_sf"/>
</dbReference>
<evidence type="ECO:0000256" key="4">
    <source>
        <dbReference type="ARBA" id="ARBA00023163"/>
    </source>
</evidence>
<dbReference type="Gene3D" id="1.10.10.10">
    <property type="entry name" value="Winged helix-like DNA-binding domain superfamily/Winged helix DNA-binding domain"/>
    <property type="match status" value="1"/>
</dbReference>
<dbReference type="GO" id="GO:0003700">
    <property type="term" value="F:DNA-binding transcription factor activity"/>
    <property type="evidence" value="ECO:0007669"/>
    <property type="project" value="InterPro"/>
</dbReference>
<name>A0A495BIM6_VOGIN</name>
<evidence type="ECO:0000256" key="1">
    <source>
        <dbReference type="ARBA" id="ARBA00009437"/>
    </source>
</evidence>
<dbReference type="PANTHER" id="PTHR30537">
    <property type="entry name" value="HTH-TYPE TRANSCRIPTIONAL REGULATOR"/>
    <property type="match status" value="1"/>
</dbReference>
<keyword evidence="4" id="KW-0804">Transcription</keyword>
<reference evidence="6 7" key="1">
    <citation type="submission" date="2018-10" db="EMBL/GenBank/DDBJ databases">
        <title>Genomic Encyclopedia of Type Strains, Phase IV (KMG-IV): sequencing the most valuable type-strain genomes for metagenomic binning, comparative biology and taxonomic classification.</title>
        <authorList>
            <person name="Goeker M."/>
        </authorList>
    </citation>
    <scope>NUCLEOTIDE SEQUENCE [LARGE SCALE GENOMIC DNA]</scope>
    <source>
        <strain evidence="6 7">DSM 3303</strain>
    </source>
</reference>
<dbReference type="InterPro" id="IPR000847">
    <property type="entry name" value="LysR_HTH_N"/>
</dbReference>
<protein>
    <submittedName>
        <fullName evidence="6">LysR family glycine cleavage system transcriptional activator</fullName>
    </submittedName>
</protein>
<dbReference type="Gene3D" id="3.40.190.10">
    <property type="entry name" value="Periplasmic binding protein-like II"/>
    <property type="match status" value="2"/>
</dbReference>
<gene>
    <name evidence="6" type="ORF">C8E02_0632</name>
</gene>
<keyword evidence="2" id="KW-0805">Transcription regulation</keyword>